<gene>
    <name evidence="3" type="ORF">J42TS3_26430</name>
</gene>
<dbReference type="Pfam" id="PF08327">
    <property type="entry name" value="AHSA1"/>
    <property type="match status" value="1"/>
</dbReference>
<comment type="similarity">
    <text evidence="1">Belongs to the AHA1 family.</text>
</comment>
<keyword evidence="4" id="KW-1185">Reference proteome</keyword>
<sequence>MESFNQEAVVKSEMLIRKPVEVVFEAFINPEITTKFWFTKSSDRLEIGKRILWEWEIYGVSDEIYVIDIEKNKRILVESSDGTKIEWLFTSRNNHETFVSIENYGFAGNTEEVLNQCIDSMGGYTIVLCGLKAYLEHKIILNLVMDKAPDAHVNK</sequence>
<proteinExistence type="inferred from homology"/>
<comment type="caution">
    <text evidence="3">The sequence shown here is derived from an EMBL/GenBank/DDBJ whole genome shotgun (WGS) entry which is preliminary data.</text>
</comment>
<dbReference type="Proteomes" id="UP000679992">
    <property type="component" value="Unassembled WGS sequence"/>
</dbReference>
<accession>A0ABQ4MC91</accession>
<name>A0ABQ4MC91_9BACL</name>
<organism evidence="3 4">
    <name type="scientific">Paenibacillus vini</name>
    <dbReference type="NCBI Taxonomy" id="1476024"/>
    <lineage>
        <taxon>Bacteria</taxon>
        <taxon>Bacillati</taxon>
        <taxon>Bacillota</taxon>
        <taxon>Bacilli</taxon>
        <taxon>Bacillales</taxon>
        <taxon>Paenibacillaceae</taxon>
        <taxon>Paenibacillus</taxon>
    </lineage>
</organism>
<evidence type="ECO:0000259" key="2">
    <source>
        <dbReference type="Pfam" id="PF08327"/>
    </source>
</evidence>
<dbReference type="EMBL" id="BOSL01000007">
    <property type="protein sequence ID" value="GIP53608.1"/>
    <property type="molecule type" value="Genomic_DNA"/>
</dbReference>
<evidence type="ECO:0000256" key="1">
    <source>
        <dbReference type="ARBA" id="ARBA00006817"/>
    </source>
</evidence>
<protein>
    <recommendedName>
        <fullName evidence="2">Activator of Hsp90 ATPase homologue 1/2-like C-terminal domain-containing protein</fullName>
    </recommendedName>
</protein>
<dbReference type="Gene3D" id="3.30.530.20">
    <property type="match status" value="1"/>
</dbReference>
<evidence type="ECO:0000313" key="4">
    <source>
        <dbReference type="Proteomes" id="UP000679992"/>
    </source>
</evidence>
<dbReference type="InterPro" id="IPR023393">
    <property type="entry name" value="START-like_dom_sf"/>
</dbReference>
<dbReference type="RefSeq" id="WP_213655115.1">
    <property type="nucleotide sequence ID" value="NZ_BOSL01000007.1"/>
</dbReference>
<dbReference type="InterPro" id="IPR013538">
    <property type="entry name" value="ASHA1/2-like_C"/>
</dbReference>
<feature type="domain" description="Activator of Hsp90 ATPase homologue 1/2-like C-terminal" evidence="2">
    <location>
        <begin position="19"/>
        <end position="136"/>
    </location>
</feature>
<reference evidence="3 4" key="1">
    <citation type="submission" date="2021-03" db="EMBL/GenBank/DDBJ databases">
        <title>Antimicrobial resistance genes in bacteria isolated from Japanese honey, and their potential for conferring macrolide and lincosamide resistance in the American foulbrood pathogen Paenibacillus larvae.</title>
        <authorList>
            <person name="Okamoto M."/>
            <person name="Kumagai M."/>
            <person name="Kanamori H."/>
            <person name="Takamatsu D."/>
        </authorList>
    </citation>
    <scope>NUCLEOTIDE SEQUENCE [LARGE SCALE GENOMIC DNA]</scope>
    <source>
        <strain evidence="3 4">J42TS3</strain>
    </source>
</reference>
<evidence type="ECO:0000313" key="3">
    <source>
        <dbReference type="EMBL" id="GIP53608.1"/>
    </source>
</evidence>
<dbReference type="SUPFAM" id="SSF55961">
    <property type="entry name" value="Bet v1-like"/>
    <property type="match status" value="1"/>
</dbReference>
<dbReference type="CDD" id="cd08901">
    <property type="entry name" value="SRPBCC_CalC_Aha1-like_8"/>
    <property type="match status" value="1"/>
</dbReference>